<keyword evidence="4 10" id="KW-0597">Phosphoprotein</keyword>
<evidence type="ECO:0000313" key="14">
    <source>
        <dbReference type="Proteomes" id="UP000282957"/>
    </source>
</evidence>
<keyword evidence="14" id="KW-1185">Reference proteome</keyword>
<dbReference type="SMART" id="SM00387">
    <property type="entry name" value="HATPase_c"/>
    <property type="match status" value="1"/>
</dbReference>
<dbReference type="CDD" id="cd00088">
    <property type="entry name" value="HPT"/>
    <property type="match status" value="1"/>
</dbReference>
<dbReference type="EC" id="2.7.13.3" evidence="2"/>
<dbReference type="GO" id="GO:0000155">
    <property type="term" value="F:phosphorelay sensor kinase activity"/>
    <property type="evidence" value="ECO:0007669"/>
    <property type="project" value="UniProtKB-ARBA"/>
</dbReference>
<evidence type="ECO:0000256" key="5">
    <source>
        <dbReference type="ARBA" id="ARBA00022679"/>
    </source>
</evidence>
<organism evidence="13 14">
    <name type="scientific">Rhodovarius crocodyli</name>
    <dbReference type="NCBI Taxonomy" id="1979269"/>
    <lineage>
        <taxon>Bacteria</taxon>
        <taxon>Pseudomonadati</taxon>
        <taxon>Pseudomonadota</taxon>
        <taxon>Alphaproteobacteria</taxon>
        <taxon>Acetobacterales</taxon>
        <taxon>Roseomonadaceae</taxon>
        <taxon>Rhodovarius</taxon>
    </lineage>
</organism>
<dbReference type="SUPFAM" id="SSF50341">
    <property type="entry name" value="CheW-like"/>
    <property type="match status" value="1"/>
</dbReference>
<keyword evidence="6" id="KW-0547">Nucleotide-binding</keyword>
<evidence type="ECO:0000256" key="3">
    <source>
        <dbReference type="ARBA" id="ARBA00021495"/>
    </source>
</evidence>
<comment type="catalytic activity">
    <reaction evidence="1">
        <text>ATP + protein L-histidine = ADP + protein N-phospho-L-histidine.</text>
        <dbReference type="EC" id="2.7.13.3"/>
    </reaction>
</comment>
<keyword evidence="5" id="KW-0808">Transferase</keyword>
<dbReference type="InterPro" id="IPR004358">
    <property type="entry name" value="Sig_transdc_His_kin-like_C"/>
</dbReference>
<evidence type="ECO:0000256" key="6">
    <source>
        <dbReference type="ARBA" id="ARBA00022741"/>
    </source>
</evidence>
<proteinExistence type="predicted"/>
<dbReference type="Gene3D" id="1.20.120.160">
    <property type="entry name" value="HPT domain"/>
    <property type="match status" value="1"/>
</dbReference>
<dbReference type="PROSITE" id="PS50109">
    <property type="entry name" value="HIS_KIN"/>
    <property type="match status" value="1"/>
</dbReference>
<dbReference type="EMBL" id="SACL01000001">
    <property type="protein sequence ID" value="RVT99237.1"/>
    <property type="molecule type" value="Genomic_DNA"/>
</dbReference>
<reference evidence="13 14" key="1">
    <citation type="submission" date="2019-01" db="EMBL/GenBank/DDBJ databases">
        <authorList>
            <person name="Chen W.-M."/>
        </authorList>
    </citation>
    <scope>NUCLEOTIDE SEQUENCE [LARGE SCALE GENOMIC DNA]</scope>
    <source>
        <strain evidence="13 14">CCP-6</strain>
    </source>
</reference>
<dbReference type="InterPro" id="IPR036061">
    <property type="entry name" value="CheW-like_dom_sf"/>
</dbReference>
<dbReference type="InterPro" id="IPR036641">
    <property type="entry name" value="HPT_dom_sf"/>
</dbReference>
<comment type="caution">
    <text evidence="13">The sequence shown here is derived from an EMBL/GenBank/DDBJ whole genome shotgun (WGS) entry which is preliminary data.</text>
</comment>
<dbReference type="InterPro" id="IPR002545">
    <property type="entry name" value="CheW-lke_dom"/>
</dbReference>
<dbReference type="Proteomes" id="UP000282957">
    <property type="component" value="Unassembled WGS sequence"/>
</dbReference>
<dbReference type="OrthoDB" id="9803176at2"/>
<keyword evidence="8" id="KW-0902">Two-component regulatory system</keyword>
<accession>A0A437MNM7</accession>
<dbReference type="InterPro" id="IPR008207">
    <property type="entry name" value="Sig_transdc_His_kin_Hpt_dom"/>
</dbReference>
<dbReference type="SMART" id="SM00073">
    <property type="entry name" value="HPT"/>
    <property type="match status" value="1"/>
</dbReference>
<dbReference type="Pfam" id="PF01627">
    <property type="entry name" value="Hpt"/>
    <property type="match status" value="1"/>
</dbReference>
<dbReference type="GO" id="GO:0006935">
    <property type="term" value="P:chemotaxis"/>
    <property type="evidence" value="ECO:0007669"/>
    <property type="project" value="InterPro"/>
</dbReference>
<dbReference type="PRINTS" id="PR00344">
    <property type="entry name" value="BCTRLSENSOR"/>
</dbReference>
<dbReference type="InterPro" id="IPR051315">
    <property type="entry name" value="Bact_Chemotaxis_CheA"/>
</dbReference>
<dbReference type="AlphaFoldDB" id="A0A437MNM7"/>
<evidence type="ECO:0000259" key="11">
    <source>
        <dbReference type="PROSITE" id="PS50109"/>
    </source>
</evidence>
<dbReference type="PANTHER" id="PTHR43395">
    <property type="entry name" value="SENSOR HISTIDINE KINASE CHEA"/>
    <property type="match status" value="1"/>
</dbReference>
<evidence type="ECO:0000259" key="12">
    <source>
        <dbReference type="PROSITE" id="PS50894"/>
    </source>
</evidence>
<evidence type="ECO:0000256" key="2">
    <source>
        <dbReference type="ARBA" id="ARBA00012438"/>
    </source>
</evidence>
<dbReference type="PANTHER" id="PTHR43395:SF10">
    <property type="entry name" value="CHEMOTAXIS PROTEIN CHEA"/>
    <property type="match status" value="1"/>
</dbReference>
<evidence type="ECO:0000256" key="7">
    <source>
        <dbReference type="ARBA" id="ARBA00022777"/>
    </source>
</evidence>
<evidence type="ECO:0000256" key="4">
    <source>
        <dbReference type="ARBA" id="ARBA00022553"/>
    </source>
</evidence>
<protein>
    <recommendedName>
        <fullName evidence="3">Chemotaxis protein CheA</fullName>
        <ecNumber evidence="2">2.7.13.3</ecNumber>
    </recommendedName>
</protein>
<comment type="function">
    <text evidence="9">Involved in the transmission of sensory signals from the chemoreceptors to the flagellar motors. CheA is autophosphorylated; it can transfer its phosphate group to either CheB or CheY.</text>
</comment>
<sequence>MPLDPGLRAEFAAESEEHLDTIEATLSRGGTDRPTVDALFRAFHSLKGMSDAVGAGGMKALAHRAEDALGAARKGELALDAAALPLLAAADALRAARAALLNRDEDLPAPQPVLDALAALLGAPAPLAAKPAAPAPAAPRGDPLKASLLGLLLESAPRLAAGEADPDLAFAAREVGLPRLARALEGPMDLPAIGRLWAMLALLAEQAGEPLPALPQPALPPAPVLQWLAAAPDDMARARDAADAAHALGDAAAETALRRVQDLAFRAADADARAMLDAGRPALAAALATGTLGALDALATPGLAVDTRLPPDFAASLSADAARRTLLALDSGQRLWRVRAVTGGAAEDEAALEFWLRGAGEVLGSMAVPGAATPQLDLLLASAAEEEALRAALTLADPEARHVLSLQPAALPPPEPATPASLHPTLRVRQEVVDNIITLAAEVRAAAAALSEVLKDPSGPAAHATLAALEYRLEGEPARQIANASAQLRRLRNRVSSTESRMTLSMRQLDEAVLELRVVPLGTLFQRLPRAVRAVAEGAGKPVRLEMSGEDVRIDRSLIEMLADPLLHLVRNAVDHGVEPPGQRGTKPEEAVLSVSAQRLPGQVRIVIADDGRGIDAAAVRRTAEARGLIPPGTALSEAATHALLLRPGFSTKAEVTEVSGRGVGLDVVHDAVRRAGGHMAIGSRPGEGTSFTLTLPVSAAIQPVLLVEAGGHAYGLPAGRVVEVLPPGAEAEGLSLVTLEAALGLPEAPPGGTVVLDRPAGRLGLTVERVAQRTDLLLRPLHPSLAALPALSAVGMLGTGEPVLVLEPDGLG</sequence>
<feature type="domain" description="Histidine kinase" evidence="11">
    <location>
        <begin position="449"/>
        <end position="700"/>
    </location>
</feature>
<evidence type="ECO:0000256" key="8">
    <source>
        <dbReference type="ARBA" id="ARBA00023012"/>
    </source>
</evidence>
<gene>
    <name evidence="13" type="ORF">EOD42_03815</name>
</gene>
<dbReference type="InterPro" id="IPR036890">
    <property type="entry name" value="HATPase_C_sf"/>
</dbReference>
<name>A0A437MNM7_9PROT</name>
<dbReference type="Pfam" id="PF02518">
    <property type="entry name" value="HATPase_c"/>
    <property type="match status" value="1"/>
</dbReference>
<evidence type="ECO:0000256" key="9">
    <source>
        <dbReference type="ARBA" id="ARBA00035100"/>
    </source>
</evidence>
<feature type="modified residue" description="Phosphohistidine" evidence="10">
    <location>
        <position position="44"/>
    </location>
</feature>
<dbReference type="SUPFAM" id="SSF55874">
    <property type="entry name" value="ATPase domain of HSP90 chaperone/DNA topoisomerase II/histidine kinase"/>
    <property type="match status" value="1"/>
</dbReference>
<dbReference type="PROSITE" id="PS50894">
    <property type="entry name" value="HPT"/>
    <property type="match status" value="1"/>
</dbReference>
<dbReference type="InterPro" id="IPR005467">
    <property type="entry name" value="His_kinase_dom"/>
</dbReference>
<evidence type="ECO:0000313" key="13">
    <source>
        <dbReference type="EMBL" id="RVT99237.1"/>
    </source>
</evidence>
<keyword evidence="7" id="KW-0418">Kinase</keyword>
<dbReference type="InterPro" id="IPR003594">
    <property type="entry name" value="HATPase_dom"/>
</dbReference>
<dbReference type="RefSeq" id="WP_127786046.1">
    <property type="nucleotide sequence ID" value="NZ_SACL01000001.1"/>
</dbReference>
<dbReference type="SMART" id="SM00260">
    <property type="entry name" value="CheW"/>
    <property type="match status" value="1"/>
</dbReference>
<evidence type="ECO:0000256" key="10">
    <source>
        <dbReference type="PROSITE-ProRule" id="PRU00110"/>
    </source>
</evidence>
<dbReference type="FunFam" id="3.30.565.10:FF:000016">
    <property type="entry name" value="Chemotaxis protein CheA, putative"/>
    <property type="match status" value="1"/>
</dbReference>
<dbReference type="SUPFAM" id="SSF47226">
    <property type="entry name" value="Histidine-containing phosphotransfer domain, HPT domain"/>
    <property type="match status" value="1"/>
</dbReference>
<dbReference type="Gene3D" id="3.30.565.10">
    <property type="entry name" value="Histidine kinase-like ATPase, C-terminal domain"/>
    <property type="match status" value="1"/>
</dbReference>
<evidence type="ECO:0000256" key="1">
    <source>
        <dbReference type="ARBA" id="ARBA00000085"/>
    </source>
</evidence>
<feature type="domain" description="HPt" evidence="12">
    <location>
        <begin position="1"/>
        <end position="110"/>
    </location>
</feature>